<dbReference type="AlphaFoldDB" id="A0A1T5KFU1"/>
<dbReference type="Proteomes" id="UP000190341">
    <property type="component" value="Unassembled WGS sequence"/>
</dbReference>
<keyword evidence="1" id="KW-0456">Lyase</keyword>
<keyword evidence="2" id="KW-0732">Signal</keyword>
<dbReference type="STRING" id="428993.SAMN06296058_1673"/>
<feature type="domain" description="Amidohydrolase-related" evidence="3">
    <location>
        <begin position="29"/>
        <end position="323"/>
    </location>
</feature>
<dbReference type="InterPro" id="IPR032466">
    <property type="entry name" value="Metal_Hydrolase"/>
</dbReference>
<dbReference type="Gene3D" id="3.20.20.140">
    <property type="entry name" value="Metal-dependent hydrolases"/>
    <property type="match status" value="1"/>
</dbReference>
<dbReference type="InterPro" id="IPR032465">
    <property type="entry name" value="ACMSD"/>
</dbReference>
<dbReference type="InterPro" id="IPR006680">
    <property type="entry name" value="Amidohydro-rel"/>
</dbReference>
<dbReference type="GO" id="GO:0005737">
    <property type="term" value="C:cytoplasm"/>
    <property type="evidence" value="ECO:0007669"/>
    <property type="project" value="TreeGrafter"/>
</dbReference>
<keyword evidence="5" id="KW-1185">Reference proteome</keyword>
<dbReference type="RefSeq" id="WP_079723945.1">
    <property type="nucleotide sequence ID" value="NZ_BMCL01000002.1"/>
</dbReference>
<accession>A0A1T5KFU1</accession>
<dbReference type="EMBL" id="FUZV01000001">
    <property type="protein sequence ID" value="SKC62537.1"/>
    <property type="molecule type" value="Genomic_DNA"/>
</dbReference>
<dbReference type="PANTHER" id="PTHR21240">
    <property type="entry name" value="2-AMINO-3-CARBOXYLMUCONATE-6-SEMIALDEHYDE DECARBOXYLASE"/>
    <property type="match status" value="1"/>
</dbReference>
<feature type="chain" id="PRO_5012052518" description="Amidohydrolase-related domain-containing protein" evidence="2">
    <location>
        <begin position="20"/>
        <end position="344"/>
    </location>
</feature>
<sequence length="344" mass="37898">MRRMLILLLLSGSVLSVGAVEFPHGGPVIDMHIHAFALDVPPGTAACPGDEGVSNPPIDPREAFDLSRLAACTHPMRAPASDAALRDETLATLRKHGVRRAMTEGAPERVAEWRRAAPDLILPGVGFGKRKDPGIDELRRLHAAGQLAVLGEAYIQYRGLRPDDPRYEPYFALAEELDVPVGIHLGEGPPATSRFPGHESYRASMGSPFLLEEVLRKHPKLRIYVMHYGSPLVDEMIAMMFAHPNLYVDVSCNNWSFPRAQFDAALKRMVDAGFSQRILFGTDQLYWPEAIGEAISAIEEAPYLNPAQKRDILYNNAARFLRLNQQEIAADHAMPPAGASVAER</sequence>
<gene>
    <name evidence="4" type="ORF">SAMN06296058_1673</name>
</gene>
<evidence type="ECO:0000256" key="1">
    <source>
        <dbReference type="ARBA" id="ARBA00023239"/>
    </source>
</evidence>
<proteinExistence type="predicted"/>
<evidence type="ECO:0000313" key="5">
    <source>
        <dbReference type="Proteomes" id="UP000190341"/>
    </source>
</evidence>
<evidence type="ECO:0000313" key="4">
    <source>
        <dbReference type="EMBL" id="SKC62537.1"/>
    </source>
</evidence>
<organism evidence="4 5">
    <name type="scientific">Pseudoxanthomonas indica</name>
    <dbReference type="NCBI Taxonomy" id="428993"/>
    <lineage>
        <taxon>Bacteria</taxon>
        <taxon>Pseudomonadati</taxon>
        <taxon>Pseudomonadota</taxon>
        <taxon>Gammaproteobacteria</taxon>
        <taxon>Lysobacterales</taxon>
        <taxon>Lysobacteraceae</taxon>
        <taxon>Pseudoxanthomonas</taxon>
    </lineage>
</organism>
<dbReference type="Pfam" id="PF04909">
    <property type="entry name" value="Amidohydro_2"/>
    <property type="match status" value="1"/>
</dbReference>
<dbReference type="CDD" id="cd01292">
    <property type="entry name" value="metallo-dependent_hydrolases"/>
    <property type="match status" value="1"/>
</dbReference>
<dbReference type="OrthoDB" id="5450317at2"/>
<dbReference type="SUPFAM" id="SSF51556">
    <property type="entry name" value="Metallo-dependent hydrolases"/>
    <property type="match status" value="1"/>
</dbReference>
<evidence type="ECO:0000259" key="3">
    <source>
        <dbReference type="Pfam" id="PF04909"/>
    </source>
</evidence>
<feature type="signal peptide" evidence="2">
    <location>
        <begin position="1"/>
        <end position="19"/>
    </location>
</feature>
<dbReference type="PANTHER" id="PTHR21240:SF28">
    <property type="entry name" value="ISO-OROTATE DECARBOXYLASE (EUROFUNG)"/>
    <property type="match status" value="1"/>
</dbReference>
<name>A0A1T5KFU1_9GAMM</name>
<reference evidence="4 5" key="1">
    <citation type="submission" date="2017-02" db="EMBL/GenBank/DDBJ databases">
        <authorList>
            <person name="Peterson S.W."/>
        </authorList>
    </citation>
    <scope>NUCLEOTIDE SEQUENCE [LARGE SCALE GENOMIC DNA]</scope>
    <source>
        <strain evidence="4 5">P15</strain>
    </source>
</reference>
<protein>
    <recommendedName>
        <fullName evidence="3">Amidohydrolase-related domain-containing protein</fullName>
    </recommendedName>
</protein>
<dbReference type="GO" id="GO:0019748">
    <property type="term" value="P:secondary metabolic process"/>
    <property type="evidence" value="ECO:0007669"/>
    <property type="project" value="TreeGrafter"/>
</dbReference>
<dbReference type="GO" id="GO:0016787">
    <property type="term" value="F:hydrolase activity"/>
    <property type="evidence" value="ECO:0007669"/>
    <property type="project" value="InterPro"/>
</dbReference>
<evidence type="ECO:0000256" key="2">
    <source>
        <dbReference type="SAM" id="SignalP"/>
    </source>
</evidence>
<dbReference type="GO" id="GO:0016831">
    <property type="term" value="F:carboxy-lyase activity"/>
    <property type="evidence" value="ECO:0007669"/>
    <property type="project" value="InterPro"/>
</dbReference>